<proteinExistence type="predicted"/>
<gene>
    <name evidence="4" type="ORF">FCL40_12120</name>
</gene>
<dbReference type="OrthoDB" id="236686at2"/>
<dbReference type="AlphaFoldDB" id="A0A4U1BEM8"/>
<organism evidence="4 5">
    <name type="scientific">Ferrimonas sediminicola</name>
    <dbReference type="NCBI Taxonomy" id="2569538"/>
    <lineage>
        <taxon>Bacteria</taxon>
        <taxon>Pseudomonadati</taxon>
        <taxon>Pseudomonadota</taxon>
        <taxon>Gammaproteobacteria</taxon>
        <taxon>Alteromonadales</taxon>
        <taxon>Ferrimonadaceae</taxon>
        <taxon>Ferrimonas</taxon>
    </lineage>
</organism>
<dbReference type="Pfam" id="PF00884">
    <property type="entry name" value="Sulfatase"/>
    <property type="match status" value="1"/>
</dbReference>
<feature type="transmembrane region" description="Helical" evidence="1">
    <location>
        <begin position="50"/>
        <end position="73"/>
    </location>
</feature>
<dbReference type="InterPro" id="IPR017850">
    <property type="entry name" value="Alkaline_phosphatase_core_sf"/>
</dbReference>
<dbReference type="SUPFAM" id="SSF53649">
    <property type="entry name" value="Alkaline phosphatase-like"/>
    <property type="match status" value="1"/>
</dbReference>
<dbReference type="InterPro" id="IPR012159">
    <property type="entry name" value="YejM-like"/>
</dbReference>
<keyword evidence="1" id="KW-0812">Transmembrane</keyword>
<accession>A0A4U1BEM8</accession>
<dbReference type="InterPro" id="IPR000917">
    <property type="entry name" value="Sulfatase_N"/>
</dbReference>
<feature type="transmembrane region" description="Helical" evidence="1">
    <location>
        <begin position="134"/>
        <end position="154"/>
    </location>
</feature>
<evidence type="ECO:0000313" key="5">
    <source>
        <dbReference type="Proteomes" id="UP000305674"/>
    </source>
</evidence>
<dbReference type="Gene3D" id="3.40.720.10">
    <property type="entry name" value="Alkaline Phosphatase, subunit A"/>
    <property type="match status" value="1"/>
</dbReference>
<feature type="domain" description="Sulfatase N-terminal" evidence="2">
    <location>
        <begin position="270"/>
        <end position="511"/>
    </location>
</feature>
<sequence length="596" mass="66570">MHATDLQRDKVSRLVTWGHWFAFINGLLAAIIAVRYVKLLGWPDTLLSQLYTAVTLLGHFSFVSFLIYLLLLFPISLILPYSKILRGYAAIMATLGHMLLVYDTLVFDHYRLHLNPFVFDISFADLPKLISNPWLLVAPAAMLALQLLLANGLWKRIERLSRRQWGGKIASVMIGLFLGSHLLHIWADANVYQPIVQQDEMLPLHYPATARSFMASRGIVDEETLLERETSALPTKQLTYPTRAMQCIDTPSQPLLMVTIDALRRDMVTPETMPFLSQWSKTTHHFMAHYSGSNEAGQGLRSLLYGLLPAYEGSLLADQKAPVLTQQLTAKGYALTALGVAGSQLEPATQLVFRDFELIQERPFESAAQRDTQTTDQALHLLSSPRDKLALLVQYHAPSVYSTPVGFVGLPTVKPQMALNEAQAVLFNQYRSSLTFLDGQLERLLDAVSPDTLVVITGNNGQEFTSLDNRLSRNFSDATTGVPLMIRWPGDAGKRIGYPTSHYAVAPTLLTNLLGCTNSPAEYSVGDTLYAPSTLEFLVTGNRRYVAIMSKGTTTVIDNHGDYRVYDRDNRRIRNAKLDAPTLLQVMAENRRLFAN</sequence>
<evidence type="ECO:0000259" key="3">
    <source>
        <dbReference type="Pfam" id="PF11893"/>
    </source>
</evidence>
<dbReference type="RefSeq" id="WP_136853561.1">
    <property type="nucleotide sequence ID" value="NZ_SWCI01000007.1"/>
</dbReference>
<dbReference type="InterPro" id="IPR024588">
    <property type="entry name" value="YejM_N"/>
</dbReference>
<evidence type="ECO:0000256" key="1">
    <source>
        <dbReference type="SAM" id="Phobius"/>
    </source>
</evidence>
<feature type="domain" description="Inner membrane protein YejM N-terminal" evidence="3">
    <location>
        <begin position="7"/>
        <end position="247"/>
    </location>
</feature>
<dbReference type="PANTHER" id="PTHR43751:SF3">
    <property type="entry name" value="SULFATASE N-TERMINAL DOMAIN-CONTAINING PROTEIN"/>
    <property type="match status" value="1"/>
</dbReference>
<protein>
    <submittedName>
        <fullName evidence="4">DUF3413 domain-containing protein</fullName>
    </submittedName>
</protein>
<evidence type="ECO:0000313" key="4">
    <source>
        <dbReference type="EMBL" id="TKB48450.1"/>
    </source>
</evidence>
<feature type="transmembrane region" description="Helical" evidence="1">
    <location>
        <begin position="85"/>
        <end position="102"/>
    </location>
</feature>
<dbReference type="PIRSF" id="PIRSF004950">
    <property type="entry name" value="Mmb_sulf_HI0842"/>
    <property type="match status" value="1"/>
</dbReference>
<feature type="transmembrane region" description="Helical" evidence="1">
    <location>
        <begin position="20"/>
        <end position="38"/>
    </location>
</feature>
<dbReference type="InterPro" id="IPR052701">
    <property type="entry name" value="GAG_Ulvan_Degrading_Sulfatases"/>
</dbReference>
<keyword evidence="1" id="KW-0472">Membrane</keyword>
<reference evidence="4 5" key="1">
    <citation type="submission" date="2019-04" db="EMBL/GenBank/DDBJ databases">
        <authorList>
            <person name="Hwang J.C."/>
        </authorList>
    </citation>
    <scope>NUCLEOTIDE SEQUENCE [LARGE SCALE GENOMIC DNA]</scope>
    <source>
        <strain evidence="4 5">IMCC35001</strain>
    </source>
</reference>
<name>A0A4U1BEM8_9GAMM</name>
<keyword evidence="1" id="KW-1133">Transmembrane helix</keyword>
<evidence type="ECO:0000259" key="2">
    <source>
        <dbReference type="Pfam" id="PF00884"/>
    </source>
</evidence>
<dbReference type="Proteomes" id="UP000305674">
    <property type="component" value="Unassembled WGS sequence"/>
</dbReference>
<feature type="transmembrane region" description="Helical" evidence="1">
    <location>
        <begin position="166"/>
        <end position="187"/>
    </location>
</feature>
<comment type="caution">
    <text evidence="4">The sequence shown here is derived from an EMBL/GenBank/DDBJ whole genome shotgun (WGS) entry which is preliminary data.</text>
</comment>
<dbReference type="Pfam" id="PF11893">
    <property type="entry name" value="DUF3413"/>
    <property type="match status" value="1"/>
</dbReference>
<keyword evidence="5" id="KW-1185">Reference proteome</keyword>
<dbReference type="PANTHER" id="PTHR43751">
    <property type="entry name" value="SULFATASE"/>
    <property type="match status" value="1"/>
</dbReference>
<dbReference type="EMBL" id="SWCI01000007">
    <property type="protein sequence ID" value="TKB48450.1"/>
    <property type="molecule type" value="Genomic_DNA"/>
</dbReference>